<dbReference type="GO" id="GO:0015768">
    <property type="term" value="P:maltose transport"/>
    <property type="evidence" value="ECO:0007669"/>
    <property type="project" value="TreeGrafter"/>
</dbReference>
<dbReference type="PANTHER" id="PTHR30061">
    <property type="entry name" value="MALTOSE-BINDING PERIPLASMIC PROTEIN"/>
    <property type="match status" value="1"/>
</dbReference>
<dbReference type="GO" id="GO:0042956">
    <property type="term" value="P:maltodextrin transmembrane transport"/>
    <property type="evidence" value="ECO:0007669"/>
    <property type="project" value="TreeGrafter"/>
</dbReference>
<dbReference type="SUPFAM" id="SSF53850">
    <property type="entry name" value="Periplasmic binding protein-like II"/>
    <property type="match status" value="1"/>
</dbReference>
<dbReference type="EMBL" id="DXBY01000162">
    <property type="protein sequence ID" value="HIZ36013.1"/>
    <property type="molecule type" value="Genomic_DNA"/>
</dbReference>
<gene>
    <name evidence="4" type="ORF">H9815_09570</name>
</gene>
<evidence type="ECO:0000256" key="1">
    <source>
        <dbReference type="ARBA" id="ARBA00008520"/>
    </source>
</evidence>
<sequence length="257" mass="28133">ELREYADRLAIRDGEEVERNGLAIRYSGAPVGIADKALPFIHAFGGTLYSTTDRTAAGYLDSEGTIAGLQFVQDLVHEDRSASLELGSPDDTFVQGLSSMMFREGWYEGFLDENAPDLNFRIAPYPDGPAGYPQVSLLFNWAWMVNANSPCADAAWDWIRSVSNPETDMALAELEGYLPVWESNYETPFVTERSDYEAVQRQLAEGPGPYYGAALSNQVHTLIGESIEAIIQGAPVAETLQSTVGEVEPLLQQEGVA</sequence>
<dbReference type="AlphaFoldDB" id="A0A9D2EDW9"/>
<dbReference type="Pfam" id="PF13416">
    <property type="entry name" value="SBP_bac_8"/>
    <property type="match status" value="1"/>
</dbReference>
<dbReference type="PANTHER" id="PTHR30061:SF50">
    <property type="entry name" value="MALTOSE_MALTODEXTRIN-BINDING PERIPLASMIC PROTEIN"/>
    <property type="match status" value="1"/>
</dbReference>
<keyword evidence="3" id="KW-0732">Signal</keyword>
<reference evidence="4" key="2">
    <citation type="submission" date="2021-04" db="EMBL/GenBank/DDBJ databases">
        <authorList>
            <person name="Gilroy R."/>
        </authorList>
    </citation>
    <scope>NUCLEOTIDE SEQUENCE</scope>
    <source>
        <strain evidence="4">ChiGjej4B4-7305</strain>
    </source>
</reference>
<dbReference type="Proteomes" id="UP000824037">
    <property type="component" value="Unassembled WGS sequence"/>
</dbReference>
<name>A0A9D2EDW9_9MICO</name>
<organism evidence="4 5">
    <name type="scientific">Candidatus Ruania gallistercoris</name>
    <dbReference type="NCBI Taxonomy" id="2838746"/>
    <lineage>
        <taxon>Bacteria</taxon>
        <taxon>Bacillati</taxon>
        <taxon>Actinomycetota</taxon>
        <taxon>Actinomycetes</taxon>
        <taxon>Micrococcales</taxon>
        <taxon>Ruaniaceae</taxon>
        <taxon>Ruania</taxon>
    </lineage>
</organism>
<evidence type="ECO:0000256" key="3">
    <source>
        <dbReference type="ARBA" id="ARBA00022729"/>
    </source>
</evidence>
<dbReference type="GO" id="GO:0055052">
    <property type="term" value="C:ATP-binding cassette (ABC) transporter complex, substrate-binding subunit-containing"/>
    <property type="evidence" value="ECO:0007669"/>
    <property type="project" value="TreeGrafter"/>
</dbReference>
<protein>
    <submittedName>
        <fullName evidence="4">Extracellular solute-binding protein</fullName>
    </submittedName>
</protein>
<evidence type="ECO:0000313" key="5">
    <source>
        <dbReference type="Proteomes" id="UP000824037"/>
    </source>
</evidence>
<comment type="caution">
    <text evidence="4">The sequence shown here is derived from an EMBL/GenBank/DDBJ whole genome shotgun (WGS) entry which is preliminary data.</text>
</comment>
<dbReference type="Gene3D" id="3.40.190.10">
    <property type="entry name" value="Periplasmic binding protein-like II"/>
    <property type="match status" value="1"/>
</dbReference>
<keyword evidence="2" id="KW-0813">Transport</keyword>
<evidence type="ECO:0000256" key="2">
    <source>
        <dbReference type="ARBA" id="ARBA00022448"/>
    </source>
</evidence>
<dbReference type="GO" id="GO:1901982">
    <property type="term" value="F:maltose binding"/>
    <property type="evidence" value="ECO:0007669"/>
    <property type="project" value="TreeGrafter"/>
</dbReference>
<dbReference type="InterPro" id="IPR006059">
    <property type="entry name" value="SBP"/>
</dbReference>
<evidence type="ECO:0000313" key="4">
    <source>
        <dbReference type="EMBL" id="HIZ36013.1"/>
    </source>
</evidence>
<comment type="similarity">
    <text evidence="1">Belongs to the bacterial solute-binding protein 1 family.</text>
</comment>
<feature type="non-terminal residue" evidence="4">
    <location>
        <position position="1"/>
    </location>
</feature>
<proteinExistence type="inferred from homology"/>
<accession>A0A9D2EDW9</accession>
<reference evidence="4" key="1">
    <citation type="journal article" date="2021" name="PeerJ">
        <title>Extensive microbial diversity within the chicken gut microbiome revealed by metagenomics and culture.</title>
        <authorList>
            <person name="Gilroy R."/>
            <person name="Ravi A."/>
            <person name="Getino M."/>
            <person name="Pursley I."/>
            <person name="Horton D.L."/>
            <person name="Alikhan N.F."/>
            <person name="Baker D."/>
            <person name="Gharbi K."/>
            <person name="Hall N."/>
            <person name="Watson M."/>
            <person name="Adriaenssens E.M."/>
            <person name="Foster-Nyarko E."/>
            <person name="Jarju S."/>
            <person name="Secka A."/>
            <person name="Antonio M."/>
            <person name="Oren A."/>
            <person name="Chaudhuri R.R."/>
            <person name="La Ragione R."/>
            <person name="Hildebrand F."/>
            <person name="Pallen M.J."/>
        </authorList>
    </citation>
    <scope>NUCLEOTIDE SEQUENCE</scope>
    <source>
        <strain evidence="4">ChiGjej4B4-7305</strain>
    </source>
</reference>